<dbReference type="AlphaFoldDB" id="A0A853A1Q9"/>
<gene>
    <name evidence="5" type="ORF">FHU37_001301</name>
</gene>
<feature type="domain" description="Ketoreductase" evidence="4">
    <location>
        <begin position="7"/>
        <end position="193"/>
    </location>
</feature>
<evidence type="ECO:0000256" key="2">
    <source>
        <dbReference type="ARBA" id="ARBA00023002"/>
    </source>
</evidence>
<accession>A0A853A1Q9</accession>
<keyword evidence="2" id="KW-0560">Oxidoreductase</keyword>
<evidence type="ECO:0000256" key="3">
    <source>
        <dbReference type="RuleBase" id="RU000363"/>
    </source>
</evidence>
<dbReference type="GO" id="GO:0016020">
    <property type="term" value="C:membrane"/>
    <property type="evidence" value="ECO:0007669"/>
    <property type="project" value="TreeGrafter"/>
</dbReference>
<evidence type="ECO:0000256" key="1">
    <source>
        <dbReference type="ARBA" id="ARBA00006484"/>
    </source>
</evidence>
<dbReference type="PANTHER" id="PTHR44196:SF1">
    <property type="entry name" value="DEHYDROGENASE_REDUCTASE SDR FAMILY MEMBER 7B"/>
    <property type="match status" value="1"/>
</dbReference>
<evidence type="ECO:0000313" key="5">
    <source>
        <dbReference type="EMBL" id="NYI04358.1"/>
    </source>
</evidence>
<dbReference type="PRINTS" id="PR00080">
    <property type="entry name" value="SDRFAMILY"/>
</dbReference>
<dbReference type="Gene3D" id="3.40.50.720">
    <property type="entry name" value="NAD(P)-binding Rossmann-like Domain"/>
    <property type="match status" value="1"/>
</dbReference>
<proteinExistence type="inferred from homology"/>
<dbReference type="Pfam" id="PF00106">
    <property type="entry name" value="adh_short"/>
    <property type="match status" value="1"/>
</dbReference>
<evidence type="ECO:0000259" key="4">
    <source>
        <dbReference type="SMART" id="SM00822"/>
    </source>
</evidence>
<dbReference type="SUPFAM" id="SSF51735">
    <property type="entry name" value="NAD(P)-binding Rossmann-fold domains"/>
    <property type="match status" value="1"/>
</dbReference>
<dbReference type="SMART" id="SM00822">
    <property type="entry name" value="PKS_KR"/>
    <property type="match status" value="1"/>
</dbReference>
<reference evidence="5 6" key="1">
    <citation type="submission" date="2020-07" db="EMBL/GenBank/DDBJ databases">
        <title>Sequencing the genomes of 1000 actinobacteria strains.</title>
        <authorList>
            <person name="Klenk H.-P."/>
        </authorList>
    </citation>
    <scope>NUCLEOTIDE SEQUENCE [LARGE SCALE GENOMIC DNA]</scope>
    <source>
        <strain evidence="5 6">DSM 42178</strain>
    </source>
</reference>
<sequence length="334" mass="35651">MSRARDGVAVVTGGTAGVGRAVVRRLAADGYDIGVLARGRAGLAGAAADVRALGRRAVAIPTDVADPAAVERAARRVEEELGEIEVWVNAAFAGFLAPLSEVTPEQFHRVTHVTYHGQVHGTMAALRRMRPRDRGVVINVGSAMTSRGIPLQSAYCGAKHAIVGFSESVITELAHDRSGVRLCMVQLPGLNTPQFTWVLNRMARPAKPVPPVYQPEVAARAVASLVRRPRRNTWVGVPTAYTILGNRIAPKLADWYLGRTGFDAQQADRPVPVRPANLFAPADDKVDAGAHGPYSEHARAHDLVGWLGRHRRPVLAGALGAVAAAACLTAVRRR</sequence>
<comment type="caution">
    <text evidence="5">The sequence shown here is derived from an EMBL/GenBank/DDBJ whole genome shotgun (WGS) entry which is preliminary data.</text>
</comment>
<evidence type="ECO:0000313" key="6">
    <source>
        <dbReference type="Proteomes" id="UP000567795"/>
    </source>
</evidence>
<dbReference type="RefSeq" id="WP_179813259.1">
    <property type="nucleotide sequence ID" value="NZ_JACBZD010000001.1"/>
</dbReference>
<name>A0A853A1Q9_9ACTN</name>
<dbReference type="GO" id="GO:0016491">
    <property type="term" value="F:oxidoreductase activity"/>
    <property type="evidence" value="ECO:0007669"/>
    <property type="project" value="UniProtKB-KW"/>
</dbReference>
<dbReference type="InterPro" id="IPR057326">
    <property type="entry name" value="KR_dom"/>
</dbReference>
<protein>
    <submittedName>
        <fullName evidence="5">NAD(P)-dependent dehydrogenase (Short-subunit alcohol dehydrogenase family)</fullName>
    </submittedName>
</protein>
<dbReference type="InterPro" id="IPR002347">
    <property type="entry name" value="SDR_fam"/>
</dbReference>
<dbReference type="InterPro" id="IPR036291">
    <property type="entry name" value="NAD(P)-bd_dom_sf"/>
</dbReference>
<organism evidence="5 6">
    <name type="scientific">Allostreptomyces psammosilenae</name>
    <dbReference type="NCBI Taxonomy" id="1892865"/>
    <lineage>
        <taxon>Bacteria</taxon>
        <taxon>Bacillati</taxon>
        <taxon>Actinomycetota</taxon>
        <taxon>Actinomycetes</taxon>
        <taxon>Kitasatosporales</taxon>
        <taxon>Streptomycetaceae</taxon>
        <taxon>Allostreptomyces</taxon>
    </lineage>
</organism>
<dbReference type="PRINTS" id="PR00081">
    <property type="entry name" value="GDHRDH"/>
</dbReference>
<keyword evidence="6" id="KW-1185">Reference proteome</keyword>
<dbReference type="NCBIfam" id="NF005495">
    <property type="entry name" value="PRK07109.1"/>
    <property type="match status" value="1"/>
</dbReference>
<dbReference type="PANTHER" id="PTHR44196">
    <property type="entry name" value="DEHYDROGENASE/REDUCTASE SDR FAMILY MEMBER 7B"/>
    <property type="match status" value="1"/>
</dbReference>
<dbReference type="Proteomes" id="UP000567795">
    <property type="component" value="Unassembled WGS sequence"/>
</dbReference>
<dbReference type="EMBL" id="JACBZD010000001">
    <property type="protein sequence ID" value="NYI04358.1"/>
    <property type="molecule type" value="Genomic_DNA"/>
</dbReference>
<comment type="similarity">
    <text evidence="1 3">Belongs to the short-chain dehydrogenases/reductases (SDR) family.</text>
</comment>